<dbReference type="FunFam" id="3.40.50.300:FF:000021">
    <property type="entry name" value="Lon protease homolog"/>
    <property type="match status" value="1"/>
</dbReference>
<dbReference type="InterPro" id="IPR015947">
    <property type="entry name" value="PUA-like_sf"/>
</dbReference>
<dbReference type="PROSITE" id="PS51786">
    <property type="entry name" value="LON_PROTEOLYTIC"/>
    <property type="match status" value="1"/>
</dbReference>
<dbReference type="FunFam" id="1.20.58.1480:FF:000002">
    <property type="entry name" value="Lon protease homolog, mitochondrial"/>
    <property type="match status" value="1"/>
</dbReference>
<name>A0A381MXX0_9ZZZZ</name>
<evidence type="ECO:0000256" key="6">
    <source>
        <dbReference type="ARBA" id="ARBA00022825"/>
    </source>
</evidence>
<evidence type="ECO:0000256" key="5">
    <source>
        <dbReference type="ARBA" id="ARBA00022801"/>
    </source>
</evidence>
<organism evidence="13">
    <name type="scientific">marine metagenome</name>
    <dbReference type="NCBI Taxonomy" id="408172"/>
    <lineage>
        <taxon>unclassified sequences</taxon>
        <taxon>metagenomes</taxon>
        <taxon>ecological metagenomes</taxon>
    </lineage>
</organism>
<dbReference type="Pfam" id="PF00004">
    <property type="entry name" value="AAA"/>
    <property type="match status" value="1"/>
</dbReference>
<dbReference type="InterPro" id="IPR054594">
    <property type="entry name" value="Lon_lid"/>
</dbReference>
<dbReference type="GO" id="GO:0005737">
    <property type="term" value="C:cytoplasm"/>
    <property type="evidence" value="ECO:0007669"/>
    <property type="project" value="UniProtKB-SubCell"/>
</dbReference>
<dbReference type="InterPro" id="IPR020568">
    <property type="entry name" value="Ribosomal_Su5_D2-typ_SF"/>
</dbReference>
<dbReference type="InterPro" id="IPR027065">
    <property type="entry name" value="Lon_Prtase"/>
</dbReference>
<dbReference type="PROSITE" id="PS01046">
    <property type="entry name" value="LON_SER"/>
    <property type="match status" value="1"/>
</dbReference>
<dbReference type="Pfam" id="PF22667">
    <property type="entry name" value="Lon_lid"/>
    <property type="match status" value="1"/>
</dbReference>
<evidence type="ECO:0000256" key="1">
    <source>
        <dbReference type="ARBA" id="ARBA00004496"/>
    </source>
</evidence>
<evidence type="ECO:0000256" key="9">
    <source>
        <dbReference type="ARBA" id="ARBA00050665"/>
    </source>
</evidence>
<dbReference type="SMART" id="SM00464">
    <property type="entry name" value="LON"/>
    <property type="match status" value="1"/>
</dbReference>
<evidence type="ECO:0000259" key="11">
    <source>
        <dbReference type="PROSITE" id="PS51786"/>
    </source>
</evidence>
<dbReference type="InterPro" id="IPR004815">
    <property type="entry name" value="Lon_bac/euk-typ"/>
</dbReference>
<evidence type="ECO:0000256" key="3">
    <source>
        <dbReference type="ARBA" id="ARBA00022670"/>
    </source>
</evidence>
<keyword evidence="2" id="KW-0963">Cytoplasm</keyword>
<dbReference type="EC" id="3.4.21.53" evidence="10"/>
<dbReference type="Gene3D" id="1.20.5.5270">
    <property type="match status" value="1"/>
</dbReference>
<feature type="domain" description="Lon N-terminal" evidence="12">
    <location>
        <begin position="47"/>
        <end position="250"/>
    </location>
</feature>
<dbReference type="GO" id="GO:0043565">
    <property type="term" value="F:sequence-specific DNA binding"/>
    <property type="evidence" value="ECO:0007669"/>
    <property type="project" value="InterPro"/>
</dbReference>
<dbReference type="InterPro" id="IPR014721">
    <property type="entry name" value="Ribsml_uS5_D2-typ_fold_subgr"/>
</dbReference>
<dbReference type="InterPro" id="IPR027417">
    <property type="entry name" value="P-loop_NTPase"/>
</dbReference>
<dbReference type="Gene3D" id="3.40.50.300">
    <property type="entry name" value="P-loop containing nucleotide triphosphate hydrolases"/>
    <property type="match status" value="1"/>
</dbReference>
<dbReference type="Gene3D" id="1.20.58.1480">
    <property type="match status" value="1"/>
</dbReference>
<evidence type="ECO:0000256" key="2">
    <source>
        <dbReference type="ARBA" id="ARBA00022490"/>
    </source>
</evidence>
<dbReference type="PANTHER" id="PTHR43718">
    <property type="entry name" value="LON PROTEASE"/>
    <property type="match status" value="1"/>
</dbReference>
<dbReference type="InterPro" id="IPR008269">
    <property type="entry name" value="Lon_proteolytic"/>
</dbReference>
<dbReference type="Gene3D" id="3.30.230.10">
    <property type="match status" value="1"/>
</dbReference>
<dbReference type="HAMAP" id="MF_01973">
    <property type="entry name" value="lon_bact"/>
    <property type="match status" value="1"/>
</dbReference>
<dbReference type="InterPro" id="IPR003111">
    <property type="entry name" value="Lon_prtase_N"/>
</dbReference>
<reference evidence="13" key="1">
    <citation type="submission" date="2018-05" db="EMBL/GenBank/DDBJ databases">
        <authorList>
            <person name="Lanie J.A."/>
            <person name="Ng W.-L."/>
            <person name="Kazmierczak K.M."/>
            <person name="Andrzejewski T.M."/>
            <person name="Davidsen T.M."/>
            <person name="Wayne K.J."/>
            <person name="Tettelin H."/>
            <person name="Glass J.I."/>
            <person name="Rusch D."/>
            <person name="Podicherti R."/>
            <person name="Tsui H.-C.T."/>
            <person name="Winkler M.E."/>
        </authorList>
    </citation>
    <scope>NUCLEOTIDE SEQUENCE</scope>
</reference>
<dbReference type="Pfam" id="PF02190">
    <property type="entry name" value="LON_substr_bdg"/>
    <property type="match status" value="1"/>
</dbReference>
<dbReference type="GO" id="GO:0004252">
    <property type="term" value="F:serine-type endopeptidase activity"/>
    <property type="evidence" value="ECO:0007669"/>
    <property type="project" value="UniProtKB-EC"/>
</dbReference>
<dbReference type="PIRSF" id="PIRSF001174">
    <property type="entry name" value="Lon_proteas"/>
    <property type="match status" value="1"/>
</dbReference>
<dbReference type="InterPro" id="IPR046336">
    <property type="entry name" value="Lon_prtase_N_sf"/>
</dbReference>
<sequence>MIQSSDPEFENDDDSQEEIIEVPENIIEALPEDKSLVISEDVFPNSLLIVPLYDRPLFPKMLLPVIISDENLEKVLLEELKGPLRYVGLVYSYEPLGTGPKSDANIPDKLAQIGVVGRIVQASKHGNDPMHIIVQVLERFEILEIISEDPVYKANVEYLRDPGGEKSEDELKAFSVSIINQIKELVQLNPLFKEELGLLMGRINLKDPATLADFAASMTTASGKELQEILETKSIKKRIEKALNLLRHELEVAKLQVKISQRVEDRMSQQQREFFLREQLKEIKKELGITKEGSESETDKYEARIKKLKLSDEAKERIDEELDKLRLIEPASPEYSVTRTYLDWLTILPWGIYSKDYFNIQRAARVLNRDHYGLKDVKDRILELISVGIINGDLAGSIVLLVGPPGTGKTSVGQSIARALGRKFYRFSLGGMRDEAEIKGHRRTYIGALPGKFINAIKTCKTANPVIMLDEIDKIGASFHGDPASALLEVLDPEQNKDFLDHYLDVRFDLSKVLFICTANQTDTIPPALLDRMEVIRLSGYILEEKLEIARKHLLPKQLKIHGLKKSQFSLPKVVLREIIDGYAREAGVRSLENNLKKLMRKSARKIVEKEVDLVKISKDDLPDLLGRKSFAEETRYKKPKIGVVTGLAYTSVGGATLFIEASRVDAKNPGFKQTGQLGDVMVESSEIAYTFIRSKGSTDEHIKKFFAENFIHIHVPAGATPKDGPSAGITMACALHSLVAQEAIIPNLAMTGELTLTGLVMPIGGVKEKTIAARRAGVTQLIFPAENKKDFDDLDESITGNIKPYFVKTFAEVLPIGFPNLKGTKKKLPSKS</sequence>
<keyword evidence="7" id="KW-0067">ATP-binding</keyword>
<dbReference type="GO" id="GO:0004176">
    <property type="term" value="F:ATP-dependent peptidase activity"/>
    <property type="evidence" value="ECO:0007669"/>
    <property type="project" value="InterPro"/>
</dbReference>
<dbReference type="NCBIfam" id="TIGR00763">
    <property type="entry name" value="lon"/>
    <property type="match status" value="1"/>
</dbReference>
<dbReference type="InterPro" id="IPR003959">
    <property type="entry name" value="ATPase_AAA_core"/>
</dbReference>
<dbReference type="InterPro" id="IPR003593">
    <property type="entry name" value="AAA+_ATPase"/>
</dbReference>
<dbReference type="Gene3D" id="1.10.8.60">
    <property type="match status" value="1"/>
</dbReference>
<evidence type="ECO:0000313" key="13">
    <source>
        <dbReference type="EMBL" id="SUZ47171.1"/>
    </source>
</evidence>
<accession>A0A381MXX0</accession>
<dbReference type="InterPro" id="IPR027543">
    <property type="entry name" value="Lon_bac"/>
</dbReference>
<keyword evidence="4" id="KW-0547">Nucleotide-binding</keyword>
<evidence type="ECO:0000256" key="7">
    <source>
        <dbReference type="ARBA" id="ARBA00022840"/>
    </source>
</evidence>
<dbReference type="CDD" id="cd19500">
    <property type="entry name" value="RecA-like_Lon"/>
    <property type="match status" value="1"/>
</dbReference>
<evidence type="ECO:0000256" key="10">
    <source>
        <dbReference type="ARBA" id="ARBA00066743"/>
    </source>
</evidence>
<evidence type="ECO:0000256" key="8">
    <source>
        <dbReference type="ARBA" id="ARBA00023016"/>
    </source>
</evidence>
<dbReference type="Pfam" id="PF05362">
    <property type="entry name" value="Lon_C"/>
    <property type="match status" value="1"/>
</dbReference>
<comment type="catalytic activity">
    <reaction evidence="9">
        <text>Hydrolysis of proteins in presence of ATP.</text>
        <dbReference type="EC" id="3.4.21.53"/>
    </reaction>
</comment>
<keyword evidence="5" id="KW-0378">Hydrolase</keyword>
<keyword evidence="6" id="KW-0720">Serine protease</keyword>
<protein>
    <recommendedName>
        <fullName evidence="10">endopeptidase La</fullName>
        <ecNumber evidence="10">3.4.21.53</ecNumber>
    </recommendedName>
</protein>
<dbReference type="PANTHER" id="PTHR43718:SF2">
    <property type="entry name" value="LON PROTEASE HOMOLOG, MITOCHONDRIAL"/>
    <property type="match status" value="1"/>
</dbReference>
<dbReference type="Gene3D" id="2.30.130.40">
    <property type="entry name" value="LON domain-like"/>
    <property type="match status" value="1"/>
</dbReference>
<feature type="domain" description="Lon proteolytic" evidence="11">
    <location>
        <begin position="639"/>
        <end position="821"/>
    </location>
</feature>
<dbReference type="InterPro" id="IPR008268">
    <property type="entry name" value="Peptidase_S16_AS"/>
</dbReference>
<dbReference type="GO" id="GO:0016887">
    <property type="term" value="F:ATP hydrolysis activity"/>
    <property type="evidence" value="ECO:0007669"/>
    <property type="project" value="InterPro"/>
</dbReference>
<keyword evidence="8" id="KW-0346">Stress response</keyword>
<evidence type="ECO:0000256" key="4">
    <source>
        <dbReference type="ARBA" id="ARBA00022741"/>
    </source>
</evidence>
<keyword evidence="3" id="KW-0645">Protease</keyword>
<proteinExistence type="inferred from homology"/>
<dbReference type="GO" id="GO:0006515">
    <property type="term" value="P:protein quality control for misfolded or incompletely synthesized proteins"/>
    <property type="evidence" value="ECO:0007669"/>
    <property type="project" value="TreeGrafter"/>
</dbReference>
<dbReference type="PRINTS" id="PR00830">
    <property type="entry name" value="ENDOLAPTASE"/>
</dbReference>
<evidence type="ECO:0000259" key="12">
    <source>
        <dbReference type="PROSITE" id="PS51787"/>
    </source>
</evidence>
<dbReference type="SUPFAM" id="SSF88697">
    <property type="entry name" value="PUA domain-like"/>
    <property type="match status" value="1"/>
</dbReference>
<dbReference type="FunFam" id="1.20.5.5270:FF:000001">
    <property type="entry name" value="Lon protease homolog, mitochondrial"/>
    <property type="match status" value="1"/>
</dbReference>
<dbReference type="SMART" id="SM00382">
    <property type="entry name" value="AAA"/>
    <property type="match status" value="1"/>
</dbReference>
<gene>
    <name evidence="13" type="ORF">METZ01_LOCUS25</name>
</gene>
<dbReference type="GO" id="GO:0005524">
    <property type="term" value="F:ATP binding"/>
    <property type="evidence" value="ECO:0007669"/>
    <property type="project" value="UniProtKB-KW"/>
</dbReference>
<dbReference type="PROSITE" id="PS51787">
    <property type="entry name" value="LON_N"/>
    <property type="match status" value="1"/>
</dbReference>
<dbReference type="EMBL" id="UINC01000002">
    <property type="protein sequence ID" value="SUZ47171.1"/>
    <property type="molecule type" value="Genomic_DNA"/>
</dbReference>
<dbReference type="SUPFAM" id="SSF54211">
    <property type="entry name" value="Ribosomal protein S5 domain 2-like"/>
    <property type="match status" value="1"/>
</dbReference>
<comment type="subcellular location">
    <subcellularLocation>
        <location evidence="1">Cytoplasm</location>
    </subcellularLocation>
</comment>
<dbReference type="AlphaFoldDB" id="A0A381MXX0"/>
<dbReference type="SUPFAM" id="SSF52540">
    <property type="entry name" value="P-loop containing nucleoside triphosphate hydrolases"/>
    <property type="match status" value="1"/>
</dbReference>